<dbReference type="Pfam" id="PF12696">
    <property type="entry name" value="TraG-D_C"/>
    <property type="match status" value="1"/>
</dbReference>
<dbReference type="GO" id="GO:0005886">
    <property type="term" value="C:plasma membrane"/>
    <property type="evidence" value="ECO:0007669"/>
    <property type="project" value="UniProtKB-SubCell"/>
</dbReference>
<evidence type="ECO:0000313" key="7">
    <source>
        <dbReference type="EMBL" id="GER94832.1"/>
    </source>
</evidence>
<dbReference type="Gene3D" id="3.40.50.300">
    <property type="entry name" value="P-loop containing nucleotide triphosphate hydrolases"/>
    <property type="match status" value="2"/>
</dbReference>
<organism evidence="7">
    <name type="scientific">hot springs metagenome</name>
    <dbReference type="NCBI Taxonomy" id="433727"/>
    <lineage>
        <taxon>unclassified sequences</taxon>
        <taxon>metagenomes</taxon>
        <taxon>ecological metagenomes</taxon>
    </lineage>
</organism>
<keyword evidence="4" id="KW-1133">Transmembrane helix</keyword>
<keyword evidence="5" id="KW-0472">Membrane</keyword>
<accession>A0A5J4L6A6</accession>
<evidence type="ECO:0000256" key="1">
    <source>
        <dbReference type="ARBA" id="ARBA00004651"/>
    </source>
</evidence>
<evidence type="ECO:0000259" key="6">
    <source>
        <dbReference type="Pfam" id="PF12696"/>
    </source>
</evidence>
<gene>
    <name evidence="7" type="ORF">A45J_2598</name>
</gene>
<evidence type="ECO:0000256" key="5">
    <source>
        <dbReference type="ARBA" id="ARBA00023136"/>
    </source>
</evidence>
<keyword evidence="3" id="KW-0812">Transmembrane</keyword>
<evidence type="ECO:0000256" key="3">
    <source>
        <dbReference type="ARBA" id="ARBA00022692"/>
    </source>
</evidence>
<evidence type="ECO:0000256" key="2">
    <source>
        <dbReference type="ARBA" id="ARBA00022475"/>
    </source>
</evidence>
<dbReference type="EMBL" id="BLAB01000001">
    <property type="protein sequence ID" value="GER94832.1"/>
    <property type="molecule type" value="Genomic_DNA"/>
</dbReference>
<name>A0A5J4L6A6_9ZZZZ</name>
<dbReference type="AlphaFoldDB" id="A0A5J4L6A6"/>
<dbReference type="InterPro" id="IPR027417">
    <property type="entry name" value="P-loop_NTPase"/>
</dbReference>
<dbReference type="PANTHER" id="PTHR37937">
    <property type="entry name" value="CONJUGATIVE TRANSFER: DNA TRANSPORT"/>
    <property type="match status" value="1"/>
</dbReference>
<dbReference type="InterPro" id="IPR032689">
    <property type="entry name" value="TraG-D_C"/>
</dbReference>
<dbReference type="InterPro" id="IPR051539">
    <property type="entry name" value="T4SS-coupling_protein"/>
</dbReference>
<reference evidence="7" key="1">
    <citation type="submission" date="2019-10" db="EMBL/GenBank/DDBJ databases">
        <title>Metagenomic sequencing of thiosulfate-disproportionating enrichment culture.</title>
        <authorList>
            <person name="Umezawa K."/>
            <person name="Kojima H."/>
            <person name="Fukui M."/>
        </authorList>
    </citation>
    <scope>NUCLEOTIDE SEQUENCE</scope>
    <source>
        <strain evidence="7">45J</strain>
    </source>
</reference>
<feature type="domain" description="TraD/TraG TraM recognition site" evidence="6">
    <location>
        <begin position="311"/>
        <end position="395"/>
    </location>
</feature>
<dbReference type="PANTHER" id="PTHR37937:SF1">
    <property type="entry name" value="CONJUGATIVE TRANSFER: DNA TRANSPORT"/>
    <property type="match status" value="1"/>
</dbReference>
<dbReference type="CDD" id="cd01127">
    <property type="entry name" value="TrwB_TraG_TraD_VirD4"/>
    <property type="match status" value="1"/>
</dbReference>
<comment type="subcellular location">
    <subcellularLocation>
        <location evidence="1">Cell membrane</location>
        <topology evidence="1">Multi-pass membrane protein</topology>
    </subcellularLocation>
</comment>
<proteinExistence type="predicted"/>
<keyword evidence="2" id="KW-1003">Cell membrane</keyword>
<evidence type="ECO:0000256" key="4">
    <source>
        <dbReference type="ARBA" id="ARBA00022989"/>
    </source>
</evidence>
<comment type="caution">
    <text evidence="7">The sequence shown here is derived from an EMBL/GenBank/DDBJ whole genome shotgun (WGS) entry which is preliminary data.</text>
</comment>
<protein>
    <submittedName>
        <fullName evidence="7">Conjugal transfer protein TraG</fullName>
    </submittedName>
</protein>
<sequence length="458" mass="50805">MDAKTNEPVTVLGNGIKIGNRDKKIPIFIPDSFRSGHLLWIATTRQGKTRVIENICEQDILKGYSIAFIDPKCDTAAFSKIVQVAKKADREKELIFINPFYPQCSAPFNVLRYFFIPEELAGIVTSGVEAGKDPFFQKIAYEISIVVCIALVTLAEYEGKKAVFNLNDVKNLIPQDSLKQLQQNVAAIDRNKAYEMAERIDDIYNLLEAVQLAGDLQRIASSPQDYFNKVTTSLRVALTELCVGSIGRIVGKAIENPFIKRLEQGERAILIVQLGSMTGGQASFNLAKVIFSSISKFVGRIFLSDRKVHPPLSTIIDECQSVLYKGIDDSLAKGGGANWWISLFCQDPSQVWGALGKDYGNVIFGNTNTRGFMRCPNTESAQYASDHFGTADFLSPVLSISGSATVRETEKPRVKPDIFMDLNPRQFYLKTYSGNYYGKTSKVSPANIKIQYPGIDVL</sequence>
<dbReference type="SUPFAM" id="SSF52540">
    <property type="entry name" value="P-loop containing nucleoside triphosphate hydrolases"/>
    <property type="match status" value="1"/>
</dbReference>